<evidence type="ECO:0000259" key="2">
    <source>
        <dbReference type="Pfam" id="PF04149"/>
    </source>
</evidence>
<comment type="caution">
    <text evidence="3">The sequence shown here is derived from an EMBL/GenBank/DDBJ whole genome shotgun (WGS) entry which is preliminary data.</text>
</comment>
<protein>
    <submittedName>
        <fullName evidence="3">DUF397 domain-containing protein</fullName>
    </submittedName>
</protein>
<dbReference type="Pfam" id="PF04149">
    <property type="entry name" value="DUF397"/>
    <property type="match status" value="1"/>
</dbReference>
<evidence type="ECO:0000256" key="1">
    <source>
        <dbReference type="SAM" id="MobiDB-lite"/>
    </source>
</evidence>
<proteinExistence type="predicted"/>
<sequence length="84" mass="8887">MAAADAEPPKTYTRPTGPDSERGRWRKSRFCGATSGCLEVSPLGAGMTGVRDSVLDEASPVIVLDRKVMAGLLGRIKAGQLDLK</sequence>
<gene>
    <name evidence="3" type="ORF">SM611_03025</name>
</gene>
<accession>A0ABV4Q490</accession>
<evidence type="ECO:0000313" key="3">
    <source>
        <dbReference type="EMBL" id="MFA1537891.1"/>
    </source>
</evidence>
<reference evidence="3 4" key="1">
    <citation type="submission" date="2023-11" db="EMBL/GenBank/DDBJ databases">
        <title>Actinomadura monticuli sp. nov., isolated from volcanic ash.</title>
        <authorList>
            <person name="Lee S.D."/>
            <person name="Yang H."/>
            <person name="Kim I.S."/>
        </authorList>
    </citation>
    <scope>NUCLEOTIDE SEQUENCE [LARGE SCALE GENOMIC DNA]</scope>
    <source>
        <strain evidence="3 4">DLS-62</strain>
    </source>
</reference>
<feature type="region of interest" description="Disordered" evidence="1">
    <location>
        <begin position="1"/>
        <end position="25"/>
    </location>
</feature>
<evidence type="ECO:0000313" key="4">
    <source>
        <dbReference type="Proteomes" id="UP001569963"/>
    </source>
</evidence>
<dbReference type="Proteomes" id="UP001569963">
    <property type="component" value="Unassembled WGS sequence"/>
</dbReference>
<name>A0ABV4Q490_9ACTN</name>
<keyword evidence="4" id="KW-1185">Reference proteome</keyword>
<feature type="domain" description="DUF397" evidence="2">
    <location>
        <begin position="24"/>
        <end position="77"/>
    </location>
</feature>
<dbReference type="RefSeq" id="WP_371947218.1">
    <property type="nucleotide sequence ID" value="NZ_JAXCEI010000001.1"/>
</dbReference>
<dbReference type="InterPro" id="IPR007278">
    <property type="entry name" value="DUF397"/>
</dbReference>
<organism evidence="3 4">
    <name type="scientific">Actinomadura monticuli</name>
    <dbReference type="NCBI Taxonomy" id="3097367"/>
    <lineage>
        <taxon>Bacteria</taxon>
        <taxon>Bacillati</taxon>
        <taxon>Actinomycetota</taxon>
        <taxon>Actinomycetes</taxon>
        <taxon>Streptosporangiales</taxon>
        <taxon>Thermomonosporaceae</taxon>
        <taxon>Actinomadura</taxon>
    </lineage>
</organism>
<dbReference type="EMBL" id="JAXCEI010000001">
    <property type="protein sequence ID" value="MFA1537891.1"/>
    <property type="molecule type" value="Genomic_DNA"/>
</dbReference>